<comment type="subcellular location">
    <subcellularLocation>
        <location evidence="1">Cell membrane</location>
        <topology evidence="1">Multi-pass membrane protein</topology>
    </subcellularLocation>
</comment>
<keyword evidence="3 6" id="KW-0812">Transmembrane</keyword>
<keyword evidence="4 6" id="KW-1133">Transmembrane helix</keyword>
<keyword evidence="10" id="KW-1185">Reference proteome</keyword>
<accession>A0A4Q2EFF7</accession>
<evidence type="ECO:0000259" key="8">
    <source>
        <dbReference type="Pfam" id="PF19359"/>
    </source>
</evidence>
<feature type="domain" description="DUF5936" evidence="8">
    <location>
        <begin position="11"/>
        <end position="144"/>
    </location>
</feature>
<dbReference type="PANTHER" id="PTHR35007:SF2">
    <property type="entry name" value="PILUS ASSEMBLE PROTEIN"/>
    <property type="match status" value="1"/>
</dbReference>
<reference evidence="9 10" key="1">
    <citation type="submission" date="2018-01" db="EMBL/GenBank/DDBJ databases">
        <title>Lactibacter flavus gen. nov., sp. nov., a novel bacterium of the family Propionibacteriaceae isolated from raw milk and dairy products.</title>
        <authorList>
            <person name="Wenning M."/>
            <person name="Breitenwieser F."/>
            <person name="Huptas C."/>
            <person name="von Neubeck M."/>
            <person name="Busse H.-J."/>
            <person name="Scherer S."/>
        </authorList>
    </citation>
    <scope>NUCLEOTIDE SEQUENCE [LARGE SCALE GENOMIC DNA]</scope>
    <source>
        <strain evidence="9 10">VG341</strain>
    </source>
</reference>
<evidence type="ECO:0000256" key="3">
    <source>
        <dbReference type="ARBA" id="ARBA00022692"/>
    </source>
</evidence>
<dbReference type="Proteomes" id="UP000290624">
    <property type="component" value="Unassembled WGS sequence"/>
</dbReference>
<feature type="transmembrane region" description="Helical" evidence="6">
    <location>
        <begin position="268"/>
        <end position="290"/>
    </location>
</feature>
<evidence type="ECO:0000313" key="9">
    <source>
        <dbReference type="EMBL" id="RXW32011.1"/>
    </source>
</evidence>
<evidence type="ECO:0000256" key="1">
    <source>
        <dbReference type="ARBA" id="ARBA00004651"/>
    </source>
</evidence>
<gene>
    <name evidence="9" type="ORF">C1706_08165</name>
</gene>
<dbReference type="Pfam" id="PF19359">
    <property type="entry name" value="DUF5936"/>
    <property type="match status" value="1"/>
</dbReference>
<dbReference type="RefSeq" id="WP_129458751.1">
    <property type="nucleotide sequence ID" value="NZ_PPCV01000005.1"/>
</dbReference>
<dbReference type="PANTHER" id="PTHR35007">
    <property type="entry name" value="INTEGRAL MEMBRANE PROTEIN-RELATED"/>
    <property type="match status" value="1"/>
</dbReference>
<dbReference type="Gene3D" id="1.20.81.30">
    <property type="entry name" value="Type II secretion system (T2SS), domain F"/>
    <property type="match status" value="1"/>
</dbReference>
<organism evidence="9 10">
    <name type="scientific">Propioniciclava flava</name>
    <dbReference type="NCBI Taxonomy" id="2072026"/>
    <lineage>
        <taxon>Bacteria</taxon>
        <taxon>Bacillati</taxon>
        <taxon>Actinomycetota</taxon>
        <taxon>Actinomycetes</taxon>
        <taxon>Propionibacteriales</taxon>
        <taxon>Propionibacteriaceae</taxon>
        <taxon>Propioniciclava</taxon>
    </lineage>
</organism>
<dbReference type="EMBL" id="PPCV01000005">
    <property type="protein sequence ID" value="RXW32011.1"/>
    <property type="molecule type" value="Genomic_DNA"/>
</dbReference>
<evidence type="ECO:0000256" key="2">
    <source>
        <dbReference type="ARBA" id="ARBA00022475"/>
    </source>
</evidence>
<dbReference type="OrthoDB" id="3362351at2"/>
<keyword evidence="5 6" id="KW-0472">Membrane</keyword>
<keyword evidence="2" id="KW-1003">Cell membrane</keyword>
<dbReference type="InterPro" id="IPR018076">
    <property type="entry name" value="T2SS_GspF_dom"/>
</dbReference>
<comment type="caution">
    <text evidence="9">The sequence shown here is derived from an EMBL/GenBank/DDBJ whole genome shotgun (WGS) entry which is preliminary data.</text>
</comment>
<feature type="transmembrane region" description="Helical" evidence="6">
    <location>
        <begin position="124"/>
        <end position="145"/>
    </location>
</feature>
<evidence type="ECO:0000256" key="5">
    <source>
        <dbReference type="ARBA" id="ARBA00023136"/>
    </source>
</evidence>
<name>A0A4Q2EFF7_9ACTN</name>
<evidence type="ECO:0000256" key="4">
    <source>
        <dbReference type="ARBA" id="ARBA00022989"/>
    </source>
</evidence>
<feature type="domain" description="Type II secretion system protein GspF" evidence="7">
    <location>
        <begin position="159"/>
        <end position="285"/>
    </location>
</feature>
<evidence type="ECO:0000259" key="7">
    <source>
        <dbReference type="Pfam" id="PF00482"/>
    </source>
</evidence>
<dbReference type="InterPro" id="IPR045980">
    <property type="entry name" value="DUF5936"/>
</dbReference>
<evidence type="ECO:0000313" key="10">
    <source>
        <dbReference type="Proteomes" id="UP000290624"/>
    </source>
</evidence>
<protein>
    <submittedName>
        <fullName evidence="9">Type II secretion protein F</fullName>
    </submittedName>
</protein>
<dbReference type="AlphaFoldDB" id="A0A4Q2EFF7"/>
<evidence type="ECO:0000256" key="6">
    <source>
        <dbReference type="SAM" id="Phobius"/>
    </source>
</evidence>
<dbReference type="Pfam" id="PF00482">
    <property type="entry name" value="T2SSF"/>
    <property type="match status" value="1"/>
</dbReference>
<proteinExistence type="predicted"/>
<dbReference type="InterPro" id="IPR042094">
    <property type="entry name" value="T2SS_GspF_sf"/>
</dbReference>
<feature type="transmembrane region" description="Helical" evidence="6">
    <location>
        <begin position="6"/>
        <end position="25"/>
    </location>
</feature>
<sequence length="302" mass="32636">MINLLIGAIPGFVAGLAVWLAAVGIRAWRYDPVQDVNPQELVDASELEPTPHKKASIISRLGVRFVPLIKGSLPASFPRRLQRQIDLAGRPPGMTVDGVMAQQAGLLIVAIPVSFLYIRSGFVFWIIPLAGLAIMWPLIRLTTLARRRRERIDRDLPDFLDVLAVTVSAGTGFRAALATVARRFGGPLGDEVTTSLRQIENGASLRSAFKNLRERCGSEAMNEFVTAYLQAEELGAPLVATLNQIALDMRRSAAQRAVQRAVRVTPRITLITTMAMVPATLILVVVGLILGTGVDFGAILGG</sequence>
<dbReference type="GO" id="GO:0005886">
    <property type="term" value="C:plasma membrane"/>
    <property type="evidence" value="ECO:0007669"/>
    <property type="project" value="UniProtKB-SubCell"/>
</dbReference>